<proteinExistence type="predicted"/>
<gene>
    <name evidence="2" type="ORF">CPB83DRAFT_893280</name>
</gene>
<dbReference type="Pfam" id="PF00107">
    <property type="entry name" value="ADH_zinc_N"/>
    <property type="match status" value="1"/>
</dbReference>
<dbReference type="AlphaFoldDB" id="A0A9P6EIZ9"/>
<feature type="domain" description="Enoyl reductase (ER)" evidence="1">
    <location>
        <begin position="13"/>
        <end position="379"/>
    </location>
</feature>
<dbReference type="EMBL" id="MU157844">
    <property type="protein sequence ID" value="KAF9529768.1"/>
    <property type="molecule type" value="Genomic_DNA"/>
</dbReference>
<dbReference type="PANTHER" id="PTHR45348">
    <property type="entry name" value="HYPOTHETICAL OXIDOREDUCTASE (EUROFUNG)"/>
    <property type="match status" value="1"/>
</dbReference>
<dbReference type="Gene3D" id="3.90.180.10">
    <property type="entry name" value="Medium-chain alcohol dehydrogenases, catalytic domain"/>
    <property type="match status" value="1"/>
</dbReference>
<dbReference type="Pfam" id="PF08240">
    <property type="entry name" value="ADH_N"/>
    <property type="match status" value="1"/>
</dbReference>
<dbReference type="Gene3D" id="3.40.50.720">
    <property type="entry name" value="NAD(P)-binding Rossmann-like Domain"/>
    <property type="match status" value="1"/>
</dbReference>
<evidence type="ECO:0000313" key="2">
    <source>
        <dbReference type="EMBL" id="KAF9529768.1"/>
    </source>
</evidence>
<dbReference type="SMART" id="SM00829">
    <property type="entry name" value="PKS_ER"/>
    <property type="match status" value="1"/>
</dbReference>
<dbReference type="SUPFAM" id="SSF50129">
    <property type="entry name" value="GroES-like"/>
    <property type="match status" value="1"/>
</dbReference>
<dbReference type="InterPro" id="IPR036291">
    <property type="entry name" value="NAD(P)-bd_dom_sf"/>
</dbReference>
<dbReference type="Proteomes" id="UP000807306">
    <property type="component" value="Unassembled WGS sequence"/>
</dbReference>
<dbReference type="InterPro" id="IPR020843">
    <property type="entry name" value="ER"/>
</dbReference>
<dbReference type="GO" id="GO:0016651">
    <property type="term" value="F:oxidoreductase activity, acting on NAD(P)H"/>
    <property type="evidence" value="ECO:0007669"/>
    <property type="project" value="InterPro"/>
</dbReference>
<dbReference type="InterPro" id="IPR013154">
    <property type="entry name" value="ADH-like_N"/>
</dbReference>
<dbReference type="InterPro" id="IPR047122">
    <property type="entry name" value="Trans-enoyl_RdTase-like"/>
</dbReference>
<dbReference type="SUPFAM" id="SSF51735">
    <property type="entry name" value="NAD(P)-binding Rossmann-fold domains"/>
    <property type="match status" value="1"/>
</dbReference>
<organism evidence="2 3">
    <name type="scientific">Crepidotus variabilis</name>
    <dbReference type="NCBI Taxonomy" id="179855"/>
    <lineage>
        <taxon>Eukaryota</taxon>
        <taxon>Fungi</taxon>
        <taxon>Dikarya</taxon>
        <taxon>Basidiomycota</taxon>
        <taxon>Agaricomycotina</taxon>
        <taxon>Agaricomycetes</taxon>
        <taxon>Agaricomycetidae</taxon>
        <taxon>Agaricales</taxon>
        <taxon>Agaricineae</taxon>
        <taxon>Crepidotaceae</taxon>
        <taxon>Crepidotus</taxon>
    </lineage>
</organism>
<accession>A0A9P6EIZ9</accession>
<evidence type="ECO:0000259" key="1">
    <source>
        <dbReference type="SMART" id="SM00829"/>
    </source>
</evidence>
<keyword evidence="3" id="KW-1185">Reference proteome</keyword>
<reference evidence="2" key="1">
    <citation type="submission" date="2020-11" db="EMBL/GenBank/DDBJ databases">
        <authorList>
            <consortium name="DOE Joint Genome Institute"/>
            <person name="Ahrendt S."/>
            <person name="Riley R."/>
            <person name="Andreopoulos W."/>
            <person name="Labutti K."/>
            <person name="Pangilinan J."/>
            <person name="Ruiz-Duenas F.J."/>
            <person name="Barrasa J.M."/>
            <person name="Sanchez-Garcia M."/>
            <person name="Camarero S."/>
            <person name="Miyauchi S."/>
            <person name="Serrano A."/>
            <person name="Linde D."/>
            <person name="Babiker R."/>
            <person name="Drula E."/>
            <person name="Ayuso-Fernandez I."/>
            <person name="Pacheco R."/>
            <person name="Padilla G."/>
            <person name="Ferreira P."/>
            <person name="Barriuso J."/>
            <person name="Kellner H."/>
            <person name="Castanera R."/>
            <person name="Alfaro M."/>
            <person name="Ramirez L."/>
            <person name="Pisabarro A.G."/>
            <person name="Kuo A."/>
            <person name="Tritt A."/>
            <person name="Lipzen A."/>
            <person name="He G."/>
            <person name="Yan M."/>
            <person name="Ng V."/>
            <person name="Cullen D."/>
            <person name="Martin F."/>
            <person name="Rosso M.-N."/>
            <person name="Henrissat B."/>
            <person name="Hibbett D."/>
            <person name="Martinez A.T."/>
            <person name="Grigoriev I.V."/>
        </authorList>
    </citation>
    <scope>NUCLEOTIDE SEQUENCE</scope>
    <source>
        <strain evidence="2">CBS 506.95</strain>
    </source>
</reference>
<dbReference type="PANTHER" id="PTHR45348:SF7">
    <property type="entry name" value="ZINC BINDING OXIDOREDUCTASE, PUTATIVE-RELATED"/>
    <property type="match status" value="1"/>
</dbReference>
<sequence length="379" mass="40613">MSRSMKALVTAEGNTAVVSHVLLPEPGPNEIRVKVHAVALNPVDGIFVAHPPAGPKGRVVGSDIAGTVEKVGNQVSQWKVGDRVAGFLQGANTATDRPGGFAEYALLEEDLSIRVPERVSLEEAATYPVCSLTAAEALFINLQINSPFPSPFSFPPIKNDHVPSILIYSGTTSVGLFAISLAKLLKTPSGQPYRVFATASPKNRTKLLNLGAEAVFDYRSPTWPKELRALSGGIDYALDCISEDESVARISQTFGPAGGKIVILLKGTWNKEGIRPDVIPVYQVAWSGLGYEIEYMGATLPVSPSWRSFTVAFNKFLSEAAVQGHDTFPIPPNPVRLMEGGLERIVPDGFGLLGQGKVADRKAPEGLRPVSAEKLVYII</sequence>
<dbReference type="InterPro" id="IPR011032">
    <property type="entry name" value="GroES-like_sf"/>
</dbReference>
<evidence type="ECO:0000313" key="3">
    <source>
        <dbReference type="Proteomes" id="UP000807306"/>
    </source>
</evidence>
<dbReference type="CDD" id="cd08249">
    <property type="entry name" value="enoyl_reductase_like"/>
    <property type="match status" value="1"/>
</dbReference>
<protein>
    <submittedName>
        <fullName evidence="2">Chaperonin 10-like protein</fullName>
    </submittedName>
</protein>
<comment type="caution">
    <text evidence="2">The sequence shown here is derived from an EMBL/GenBank/DDBJ whole genome shotgun (WGS) entry which is preliminary data.</text>
</comment>
<dbReference type="InterPro" id="IPR013149">
    <property type="entry name" value="ADH-like_C"/>
</dbReference>
<dbReference type="OrthoDB" id="10257049at2759"/>
<name>A0A9P6EIZ9_9AGAR</name>